<dbReference type="GO" id="GO:0046081">
    <property type="term" value="P:dUTP catabolic process"/>
    <property type="evidence" value="ECO:0007669"/>
    <property type="project" value="InterPro"/>
</dbReference>
<keyword evidence="3 7" id="KW-0378">Hydrolase</keyword>
<proteinExistence type="inferred from homology"/>
<name>S4VUM5_9VIRU</name>
<evidence type="ECO:0000256" key="5">
    <source>
        <dbReference type="SAM" id="MobiDB-lite"/>
    </source>
</evidence>
<comment type="similarity">
    <text evidence="1">Belongs to the dUTPase family.</text>
</comment>
<dbReference type="Proteomes" id="UP000201566">
    <property type="component" value="Segment"/>
</dbReference>
<dbReference type="NCBIfam" id="NF001862">
    <property type="entry name" value="PRK00601.1"/>
    <property type="match status" value="1"/>
</dbReference>
<feature type="compositionally biased region" description="Low complexity" evidence="5">
    <location>
        <begin position="23"/>
        <end position="36"/>
    </location>
</feature>
<accession>S4VUM5</accession>
<dbReference type="InterPro" id="IPR008181">
    <property type="entry name" value="dUTPase"/>
</dbReference>
<dbReference type="EC" id="3.6.1.23" evidence="2"/>
<dbReference type="GeneID" id="16513165"/>
<dbReference type="EMBL" id="KC977570">
    <property type="protein sequence ID" value="AGO83105.1"/>
    <property type="molecule type" value="Genomic_DNA"/>
</dbReference>
<dbReference type="InterPro" id="IPR036157">
    <property type="entry name" value="dUTPase-like_sf"/>
</dbReference>
<dbReference type="GO" id="GO:0004170">
    <property type="term" value="F:dUTP diphosphatase activity"/>
    <property type="evidence" value="ECO:0007669"/>
    <property type="project" value="UniProtKB-EC"/>
</dbReference>
<dbReference type="GO" id="GO:0006226">
    <property type="term" value="P:dUMP biosynthetic process"/>
    <property type="evidence" value="ECO:0007669"/>
    <property type="project" value="InterPro"/>
</dbReference>
<feature type="region of interest" description="Disordered" evidence="5">
    <location>
        <begin position="188"/>
        <end position="207"/>
    </location>
</feature>
<dbReference type="RefSeq" id="YP_008319774.1">
    <property type="nucleotide sequence ID" value="NC_021858.1"/>
</dbReference>
<keyword evidence="4" id="KW-0546">Nucleotide metabolism</keyword>
<dbReference type="NCBIfam" id="TIGR00576">
    <property type="entry name" value="dut"/>
    <property type="match status" value="1"/>
</dbReference>
<sequence length="207" mass="21322">MTSPSSPLPSLTPTPCDSGVPLSDAVSAAAAVDASSPSKDKTCTGTLADDGATGERKRARPDPADANPMVLKCKRMHEDAVLPRRGTPGAAGYDLWAVGTTTVPARGRAQVRTGLAVAIPAGYYGRVAPRSSLAVRGIDVGAGVIDADYRGEVGVVLFNHTDADHVVQGEARIAQLLIEKIAQPEPEWVDSLDDTERGSGGFGSTGC</sequence>
<feature type="compositionally biased region" description="Pro residues" evidence="5">
    <location>
        <begin position="1"/>
        <end position="12"/>
    </location>
</feature>
<evidence type="ECO:0000256" key="1">
    <source>
        <dbReference type="ARBA" id="ARBA00006581"/>
    </source>
</evidence>
<evidence type="ECO:0000256" key="2">
    <source>
        <dbReference type="ARBA" id="ARBA00012379"/>
    </source>
</evidence>
<dbReference type="KEGG" id="vg:16513165"/>
<feature type="region of interest" description="Disordered" evidence="5">
    <location>
        <begin position="1"/>
        <end position="67"/>
    </location>
</feature>
<evidence type="ECO:0000256" key="4">
    <source>
        <dbReference type="ARBA" id="ARBA00023080"/>
    </source>
</evidence>
<dbReference type="PANTHER" id="PTHR11241:SF0">
    <property type="entry name" value="DEOXYURIDINE 5'-TRIPHOSPHATE NUCLEOTIDOHYDROLASE"/>
    <property type="match status" value="1"/>
</dbReference>
<feature type="compositionally biased region" description="Basic and acidic residues" evidence="5">
    <location>
        <begin position="53"/>
        <end position="63"/>
    </location>
</feature>
<dbReference type="CDD" id="cd07557">
    <property type="entry name" value="trimeric_dUTPase"/>
    <property type="match status" value="1"/>
</dbReference>
<dbReference type="InterPro" id="IPR033704">
    <property type="entry name" value="dUTPase_trimeric"/>
</dbReference>
<evidence type="ECO:0000259" key="6">
    <source>
        <dbReference type="Pfam" id="PF00692"/>
    </source>
</evidence>
<feature type="compositionally biased region" description="Gly residues" evidence="5">
    <location>
        <begin position="198"/>
        <end position="207"/>
    </location>
</feature>
<dbReference type="GO" id="GO:0000287">
    <property type="term" value="F:magnesium ion binding"/>
    <property type="evidence" value="ECO:0007669"/>
    <property type="project" value="InterPro"/>
</dbReference>
<evidence type="ECO:0000313" key="7">
    <source>
        <dbReference type="EMBL" id="AGO83105.1"/>
    </source>
</evidence>
<evidence type="ECO:0000256" key="3">
    <source>
        <dbReference type="ARBA" id="ARBA00022801"/>
    </source>
</evidence>
<dbReference type="SUPFAM" id="SSF51283">
    <property type="entry name" value="dUTPase-like"/>
    <property type="match status" value="1"/>
</dbReference>
<dbReference type="InterPro" id="IPR029054">
    <property type="entry name" value="dUTPase-like"/>
</dbReference>
<protein>
    <recommendedName>
        <fullName evidence="2">dUTP diphosphatase</fullName>
        <ecNumber evidence="2">3.6.1.23</ecNumber>
    </recommendedName>
</protein>
<evidence type="ECO:0000313" key="8">
    <source>
        <dbReference type="Proteomes" id="UP000201566"/>
    </source>
</evidence>
<dbReference type="Gene3D" id="2.70.40.10">
    <property type="match status" value="1"/>
</dbReference>
<dbReference type="PANTHER" id="PTHR11241">
    <property type="entry name" value="DEOXYURIDINE 5'-TRIPHOSPHATE NUCLEOTIDOHYDROLASE"/>
    <property type="match status" value="1"/>
</dbReference>
<gene>
    <name evidence="7" type="ORF">pdul_cds_882</name>
</gene>
<organism evidence="7 8">
    <name type="scientific">Pandoravirus dulcis</name>
    <dbReference type="NCBI Taxonomy" id="1349409"/>
    <lineage>
        <taxon>Viruses</taxon>
        <taxon>Pandoravirus</taxon>
    </lineage>
</organism>
<reference evidence="7 8" key="1">
    <citation type="journal article" date="2013" name="Science">
        <title>Pandoraviruses: amoeba viruses with genomes up to 2.5 Mb reaching that of parasitic eukaryotes.</title>
        <authorList>
            <person name="Philippe N."/>
            <person name="Legendre M."/>
            <person name="Doutre G."/>
            <person name="Coute Y."/>
            <person name="Poirot O."/>
            <person name="Lescot M."/>
            <person name="Arslan D."/>
            <person name="Seltzer V."/>
            <person name="Bertaux L."/>
            <person name="Bruley C."/>
            <person name="Garin J."/>
            <person name="Claverie J.M."/>
            <person name="Abergel C."/>
        </authorList>
    </citation>
    <scope>NUCLEOTIDE SEQUENCE [LARGE SCALE GENOMIC DNA]</scope>
    <source>
        <strain evidence="7">Melbourne</strain>
    </source>
</reference>
<dbReference type="Pfam" id="PF00692">
    <property type="entry name" value="dUTPase"/>
    <property type="match status" value="1"/>
</dbReference>
<feature type="domain" description="dUTPase-like" evidence="6">
    <location>
        <begin position="80"/>
        <end position="206"/>
    </location>
</feature>